<keyword evidence="3" id="KW-0121">Carboxypeptidase</keyword>
<gene>
    <name evidence="14" type="ORF">EDS130_LOCUS8108</name>
    <name evidence="13" type="ORF">XAT740_LOCUS3614</name>
</gene>
<proteinExistence type="inferred from homology"/>
<dbReference type="Pfam" id="PF00246">
    <property type="entry name" value="Peptidase_M14"/>
    <property type="match status" value="1"/>
</dbReference>
<dbReference type="GO" id="GO:0008270">
    <property type="term" value="F:zinc ion binding"/>
    <property type="evidence" value="ECO:0007669"/>
    <property type="project" value="InterPro"/>
</dbReference>
<sequence length="447" mass="52670">MIHIAVLFLYFLNILQAEHVWFVKFPSKDDHLSHIEKSFPLIDLLQHDYNDSSYVFLLPSTYQTKLRRLIHQANGSYRILSNNARNTWKVSPDRPKRSVLSDNPLDESYYQRFPTYDEHQEWQQLLQSSPQTQKLIRLHTIGQTYENRSLTVVQIHTNYPRRIQGRRKRKQAIYIDGGMHAREWLSVGVANYILIQFLLLRESDPKVHEILRHFDIFVLPMMNPDGYEYSRTHNRLWRKNRSPTSHSEFWNGDQNCYGVDLNRNFPYQWNSTYGASSHPCSHSYRGISPASESEVESVVNFLRRQRISHPKFYAYFNLHSYGRFWLLPWTYTMLERVTNYDELFERSTRVANEVMNQTYRVGQASFLLYPCSGTSIDFASTFMSHAMTFELSPIFQGLPMCVEQNKTVNHGCTVGFLIGPESIQIDGNEIFKAIIEYLYALVQDHFV</sequence>
<dbReference type="PANTHER" id="PTHR11705">
    <property type="entry name" value="PROTEASE FAMILY M14 CARBOXYPEPTIDASE A,B"/>
    <property type="match status" value="1"/>
</dbReference>
<evidence type="ECO:0000256" key="3">
    <source>
        <dbReference type="ARBA" id="ARBA00022645"/>
    </source>
</evidence>
<feature type="domain" description="Peptidase M14" evidence="12">
    <location>
        <begin position="109"/>
        <end position="441"/>
    </location>
</feature>
<keyword evidence="15" id="KW-1185">Reference proteome</keyword>
<name>A0A813TN03_ADIRI</name>
<dbReference type="PANTHER" id="PTHR11705:SF143">
    <property type="entry name" value="SLL0236 PROTEIN"/>
    <property type="match status" value="1"/>
</dbReference>
<evidence type="ECO:0000256" key="2">
    <source>
        <dbReference type="ARBA" id="ARBA00005988"/>
    </source>
</evidence>
<feature type="signal peptide" evidence="11">
    <location>
        <begin position="1"/>
        <end position="17"/>
    </location>
</feature>
<keyword evidence="5" id="KW-0479">Metal-binding</keyword>
<dbReference type="GO" id="GO:0006508">
    <property type="term" value="P:proteolysis"/>
    <property type="evidence" value="ECO:0007669"/>
    <property type="project" value="UniProtKB-KW"/>
</dbReference>
<keyword evidence="6 11" id="KW-0732">Signal</keyword>
<dbReference type="AlphaFoldDB" id="A0A813TN03"/>
<evidence type="ECO:0000256" key="10">
    <source>
        <dbReference type="PROSITE-ProRule" id="PRU01379"/>
    </source>
</evidence>
<reference evidence="13" key="1">
    <citation type="submission" date="2021-02" db="EMBL/GenBank/DDBJ databases">
        <authorList>
            <person name="Nowell W R."/>
        </authorList>
    </citation>
    <scope>NUCLEOTIDE SEQUENCE</scope>
</reference>
<evidence type="ECO:0000256" key="11">
    <source>
        <dbReference type="SAM" id="SignalP"/>
    </source>
</evidence>
<evidence type="ECO:0000256" key="1">
    <source>
        <dbReference type="ARBA" id="ARBA00001947"/>
    </source>
</evidence>
<dbReference type="PROSITE" id="PS52035">
    <property type="entry name" value="PEPTIDASE_M14"/>
    <property type="match status" value="1"/>
</dbReference>
<evidence type="ECO:0000259" key="12">
    <source>
        <dbReference type="PROSITE" id="PS52035"/>
    </source>
</evidence>
<evidence type="ECO:0000256" key="5">
    <source>
        <dbReference type="ARBA" id="ARBA00022723"/>
    </source>
</evidence>
<dbReference type="EMBL" id="CAJNOJ010000025">
    <property type="protein sequence ID" value="CAF0867228.1"/>
    <property type="molecule type" value="Genomic_DNA"/>
</dbReference>
<comment type="cofactor">
    <cofactor evidence="1">
        <name>Zn(2+)</name>
        <dbReference type="ChEBI" id="CHEBI:29105"/>
    </cofactor>
</comment>
<evidence type="ECO:0000256" key="9">
    <source>
        <dbReference type="ARBA" id="ARBA00023049"/>
    </source>
</evidence>
<feature type="chain" id="PRO_5035682963" description="Peptidase M14 domain-containing protein" evidence="11">
    <location>
        <begin position="18"/>
        <end position="447"/>
    </location>
</feature>
<dbReference type="SMART" id="SM00631">
    <property type="entry name" value="Zn_pept"/>
    <property type="match status" value="1"/>
</dbReference>
<dbReference type="Proteomes" id="UP000663852">
    <property type="component" value="Unassembled WGS sequence"/>
</dbReference>
<dbReference type="GO" id="GO:0004181">
    <property type="term" value="F:metallocarboxypeptidase activity"/>
    <property type="evidence" value="ECO:0007669"/>
    <property type="project" value="InterPro"/>
</dbReference>
<keyword evidence="8" id="KW-0862">Zinc</keyword>
<dbReference type="SUPFAM" id="SSF53187">
    <property type="entry name" value="Zn-dependent exopeptidases"/>
    <property type="match status" value="1"/>
</dbReference>
<evidence type="ECO:0000256" key="7">
    <source>
        <dbReference type="ARBA" id="ARBA00022801"/>
    </source>
</evidence>
<dbReference type="OrthoDB" id="3626597at2759"/>
<organism evidence="13 15">
    <name type="scientific">Adineta ricciae</name>
    <name type="common">Rotifer</name>
    <dbReference type="NCBI Taxonomy" id="249248"/>
    <lineage>
        <taxon>Eukaryota</taxon>
        <taxon>Metazoa</taxon>
        <taxon>Spiralia</taxon>
        <taxon>Gnathifera</taxon>
        <taxon>Rotifera</taxon>
        <taxon>Eurotatoria</taxon>
        <taxon>Bdelloidea</taxon>
        <taxon>Adinetida</taxon>
        <taxon>Adinetidae</taxon>
        <taxon>Adineta</taxon>
    </lineage>
</organism>
<keyword evidence="9" id="KW-0482">Metalloprotease</keyword>
<dbReference type="GO" id="GO:0005615">
    <property type="term" value="C:extracellular space"/>
    <property type="evidence" value="ECO:0007669"/>
    <property type="project" value="TreeGrafter"/>
</dbReference>
<evidence type="ECO:0000256" key="8">
    <source>
        <dbReference type="ARBA" id="ARBA00022833"/>
    </source>
</evidence>
<protein>
    <recommendedName>
        <fullName evidence="12">Peptidase M14 domain-containing protein</fullName>
    </recommendedName>
</protein>
<dbReference type="FunFam" id="3.40.630.10:FF:000084">
    <property type="entry name" value="Carboxypeptidase B2"/>
    <property type="match status" value="1"/>
</dbReference>
<comment type="similarity">
    <text evidence="2 10">Belongs to the peptidase M14 family.</text>
</comment>
<dbReference type="Proteomes" id="UP000663828">
    <property type="component" value="Unassembled WGS sequence"/>
</dbReference>
<evidence type="ECO:0000256" key="6">
    <source>
        <dbReference type="ARBA" id="ARBA00022729"/>
    </source>
</evidence>
<comment type="caution">
    <text evidence="13">The sequence shown here is derived from an EMBL/GenBank/DDBJ whole genome shotgun (WGS) entry which is preliminary data.</text>
</comment>
<dbReference type="InterPro" id="IPR000834">
    <property type="entry name" value="Peptidase_M14"/>
</dbReference>
<evidence type="ECO:0000313" key="14">
    <source>
        <dbReference type="EMBL" id="CAF0867228.1"/>
    </source>
</evidence>
<evidence type="ECO:0000313" key="13">
    <source>
        <dbReference type="EMBL" id="CAF0814039.1"/>
    </source>
</evidence>
<keyword evidence="7" id="KW-0378">Hydrolase</keyword>
<dbReference type="PRINTS" id="PR00765">
    <property type="entry name" value="CRBOXYPTASEA"/>
</dbReference>
<accession>A0A813TN03</accession>
<feature type="active site" description="Proton donor/acceptor" evidence="10">
    <location>
        <position position="390"/>
    </location>
</feature>
<keyword evidence="4" id="KW-0645">Protease</keyword>
<dbReference type="EMBL" id="CAJNOR010000140">
    <property type="protein sequence ID" value="CAF0814039.1"/>
    <property type="molecule type" value="Genomic_DNA"/>
</dbReference>
<dbReference type="Gene3D" id="3.40.630.10">
    <property type="entry name" value="Zn peptidases"/>
    <property type="match status" value="1"/>
</dbReference>
<evidence type="ECO:0000256" key="4">
    <source>
        <dbReference type="ARBA" id="ARBA00022670"/>
    </source>
</evidence>
<evidence type="ECO:0000313" key="15">
    <source>
        <dbReference type="Proteomes" id="UP000663828"/>
    </source>
</evidence>